<protein>
    <submittedName>
        <fullName evidence="4">Myo-inositol 2-dehydrogenase / D-chiro-inositol 1-dehydrogenase</fullName>
    </submittedName>
</protein>
<evidence type="ECO:0000313" key="4">
    <source>
        <dbReference type="EMBL" id="SNT60715.1"/>
    </source>
</evidence>
<dbReference type="InterPro" id="IPR055170">
    <property type="entry name" value="GFO_IDH_MocA-like_dom"/>
</dbReference>
<dbReference type="AlphaFoldDB" id="A0A239P0V0"/>
<proteinExistence type="predicted"/>
<dbReference type="SUPFAM" id="SSF55347">
    <property type="entry name" value="Glyceraldehyde-3-phosphate dehydrogenase-like, C-terminal domain"/>
    <property type="match status" value="1"/>
</dbReference>
<dbReference type="Pfam" id="PF22725">
    <property type="entry name" value="GFO_IDH_MocA_C3"/>
    <property type="match status" value="1"/>
</dbReference>
<name>A0A239P0V0_9ACTN</name>
<keyword evidence="5" id="KW-1185">Reference proteome</keyword>
<gene>
    <name evidence="4" type="ORF">SAMN05421812_112171</name>
</gene>
<dbReference type="EMBL" id="FZPH01000012">
    <property type="protein sequence ID" value="SNT60715.1"/>
    <property type="molecule type" value="Genomic_DNA"/>
</dbReference>
<feature type="domain" description="GFO/IDH/MocA-like oxidoreductase" evidence="3">
    <location>
        <begin position="131"/>
        <end position="249"/>
    </location>
</feature>
<dbReference type="Gene3D" id="3.30.360.10">
    <property type="entry name" value="Dihydrodipicolinate Reductase, domain 2"/>
    <property type="match status" value="1"/>
</dbReference>
<dbReference type="OrthoDB" id="179913at2"/>
<evidence type="ECO:0000313" key="5">
    <source>
        <dbReference type="Proteomes" id="UP000198362"/>
    </source>
</evidence>
<feature type="domain" description="Gfo/Idh/MocA-like oxidoreductase N-terminal" evidence="2">
    <location>
        <begin position="3"/>
        <end position="121"/>
    </location>
</feature>
<dbReference type="RefSeq" id="WP_089253343.1">
    <property type="nucleotide sequence ID" value="NZ_FZPH01000012.1"/>
</dbReference>
<organism evidence="4 5">
    <name type="scientific">Asanoa hainanensis</name>
    <dbReference type="NCBI Taxonomy" id="560556"/>
    <lineage>
        <taxon>Bacteria</taxon>
        <taxon>Bacillati</taxon>
        <taxon>Actinomycetota</taxon>
        <taxon>Actinomycetes</taxon>
        <taxon>Micromonosporales</taxon>
        <taxon>Micromonosporaceae</taxon>
        <taxon>Asanoa</taxon>
    </lineage>
</organism>
<dbReference type="InterPro" id="IPR036291">
    <property type="entry name" value="NAD(P)-bd_dom_sf"/>
</dbReference>
<sequence length="328" mass="35075">MTVRIAVVGTGRIARVHAEAYRHVAGGRLTTCTDPVEAAAKSYAEDYGLDTREDFEAVLADDDVDAVLLASPNAVHADQTIAALAAGKHVFCQKPISLTLEDADRVVAAAGNTDRILQHGFMLRFTPPLPQLKQRIVDGDLGDPIASRAAVFGWEPTNDWFYDPSQGGGVILDTLVHFGDLVQWLFGPAESIYTAGGAYVLDGAKRHHSPDNATVTVTHETGVVTSMYVTWTAGHGNFTLEAYGSGGSATVDLVQAQAMRTFAKGGTGWGFPDLVWDYGYRGEQQYFVDRVNGTVDGAQAATPQQARDALALVLGAQRSLDEGRVVKP</sequence>
<accession>A0A239P0V0</accession>
<keyword evidence="1" id="KW-0560">Oxidoreductase</keyword>
<dbReference type="InterPro" id="IPR050463">
    <property type="entry name" value="Gfo/Idh/MocA_oxidrdct_glycsds"/>
</dbReference>
<dbReference type="Gene3D" id="3.40.50.720">
    <property type="entry name" value="NAD(P)-binding Rossmann-like Domain"/>
    <property type="match status" value="1"/>
</dbReference>
<evidence type="ECO:0000259" key="3">
    <source>
        <dbReference type="Pfam" id="PF22725"/>
    </source>
</evidence>
<dbReference type="Pfam" id="PF01408">
    <property type="entry name" value="GFO_IDH_MocA"/>
    <property type="match status" value="1"/>
</dbReference>
<evidence type="ECO:0000259" key="2">
    <source>
        <dbReference type="Pfam" id="PF01408"/>
    </source>
</evidence>
<dbReference type="PANTHER" id="PTHR43818:SF11">
    <property type="entry name" value="BCDNA.GH03377"/>
    <property type="match status" value="1"/>
</dbReference>
<reference evidence="4 5" key="1">
    <citation type="submission" date="2017-06" db="EMBL/GenBank/DDBJ databases">
        <authorList>
            <person name="Kim H.J."/>
            <person name="Triplett B.A."/>
        </authorList>
    </citation>
    <scope>NUCLEOTIDE SEQUENCE [LARGE SCALE GENOMIC DNA]</scope>
    <source>
        <strain evidence="4 5">CGMCC 4.5593</strain>
    </source>
</reference>
<dbReference type="GO" id="GO:0000166">
    <property type="term" value="F:nucleotide binding"/>
    <property type="evidence" value="ECO:0007669"/>
    <property type="project" value="InterPro"/>
</dbReference>
<dbReference type="Proteomes" id="UP000198362">
    <property type="component" value="Unassembled WGS sequence"/>
</dbReference>
<dbReference type="SUPFAM" id="SSF51735">
    <property type="entry name" value="NAD(P)-binding Rossmann-fold domains"/>
    <property type="match status" value="1"/>
</dbReference>
<dbReference type="GO" id="GO:0016491">
    <property type="term" value="F:oxidoreductase activity"/>
    <property type="evidence" value="ECO:0007669"/>
    <property type="project" value="UniProtKB-KW"/>
</dbReference>
<dbReference type="InterPro" id="IPR000683">
    <property type="entry name" value="Gfo/Idh/MocA-like_OxRdtase_N"/>
</dbReference>
<evidence type="ECO:0000256" key="1">
    <source>
        <dbReference type="ARBA" id="ARBA00023002"/>
    </source>
</evidence>
<dbReference type="PANTHER" id="PTHR43818">
    <property type="entry name" value="BCDNA.GH03377"/>
    <property type="match status" value="1"/>
</dbReference>